<feature type="compositionally biased region" description="Low complexity" evidence="2">
    <location>
        <begin position="74"/>
        <end position="89"/>
    </location>
</feature>
<evidence type="ECO:0000313" key="4">
    <source>
        <dbReference type="EMBL" id="KAL0267218.1"/>
    </source>
</evidence>
<proteinExistence type="predicted"/>
<dbReference type="AlphaFoldDB" id="A0AAW2HBH1"/>
<evidence type="ECO:0000259" key="3">
    <source>
        <dbReference type="PROSITE" id="PS50157"/>
    </source>
</evidence>
<accession>A0AAW2HBH1</accession>
<keyword evidence="1" id="KW-0863">Zinc-finger</keyword>
<keyword evidence="1" id="KW-0479">Metal-binding</keyword>
<feature type="compositionally biased region" description="Low complexity" evidence="2">
    <location>
        <begin position="106"/>
        <end position="122"/>
    </location>
</feature>
<name>A0AAW2HBH1_9NEOP</name>
<comment type="caution">
    <text evidence="4">The sequence shown here is derived from an EMBL/GenBank/DDBJ whole genome shotgun (WGS) entry which is preliminary data.</text>
</comment>
<evidence type="ECO:0000256" key="1">
    <source>
        <dbReference type="PROSITE-ProRule" id="PRU00042"/>
    </source>
</evidence>
<dbReference type="SMART" id="SM00355">
    <property type="entry name" value="ZnF_C2H2"/>
    <property type="match status" value="2"/>
</dbReference>
<feature type="domain" description="C2H2-type" evidence="3">
    <location>
        <begin position="358"/>
        <end position="386"/>
    </location>
</feature>
<keyword evidence="1" id="KW-0862">Zinc</keyword>
<dbReference type="InterPro" id="IPR013087">
    <property type="entry name" value="Znf_C2H2_type"/>
</dbReference>
<dbReference type="Gene3D" id="3.30.160.60">
    <property type="entry name" value="Classic Zinc Finger"/>
    <property type="match status" value="1"/>
</dbReference>
<feature type="region of interest" description="Disordered" evidence="2">
    <location>
        <begin position="69"/>
        <end position="125"/>
    </location>
</feature>
<dbReference type="EMBL" id="JARGDH010000005">
    <property type="protein sequence ID" value="KAL0267218.1"/>
    <property type="molecule type" value="Genomic_DNA"/>
</dbReference>
<reference evidence="4" key="1">
    <citation type="journal article" date="2024" name="Gigascience">
        <title>Chromosome-level genome of the poultry shaft louse Menopon gallinae provides insight into the host-switching and adaptive evolution of parasitic lice.</title>
        <authorList>
            <person name="Xu Y."/>
            <person name="Ma L."/>
            <person name="Liu S."/>
            <person name="Liang Y."/>
            <person name="Liu Q."/>
            <person name="He Z."/>
            <person name="Tian L."/>
            <person name="Duan Y."/>
            <person name="Cai W."/>
            <person name="Li H."/>
            <person name="Song F."/>
        </authorList>
    </citation>
    <scope>NUCLEOTIDE SEQUENCE</scope>
    <source>
        <strain evidence="4">Cailab_2023a</strain>
    </source>
</reference>
<dbReference type="GO" id="GO:0008270">
    <property type="term" value="F:zinc ion binding"/>
    <property type="evidence" value="ECO:0007669"/>
    <property type="project" value="UniProtKB-KW"/>
</dbReference>
<protein>
    <recommendedName>
        <fullName evidence="3">C2H2-type domain-containing protein</fullName>
    </recommendedName>
</protein>
<gene>
    <name evidence="4" type="ORF">PYX00_009556</name>
</gene>
<dbReference type="PROSITE" id="PS50157">
    <property type="entry name" value="ZINC_FINGER_C2H2_2"/>
    <property type="match status" value="1"/>
</dbReference>
<evidence type="ECO:0000256" key="2">
    <source>
        <dbReference type="SAM" id="MobiDB-lite"/>
    </source>
</evidence>
<sequence>MPRALDLCRAYLVQNETDLNSGHRANPFHFQNNPNIIKPIPSRKIHNFPHPFWPPVNVPPLFLHANGPFQSVSPAENQEATAAAEQQPEPKSPLAIPSTSKTEVLSPTSSASSPCPTNTSCTSDERTVHVIKSPQRKSLKKKEAQAKTAKKVNNENLKVVLDVACCDGPVRFHRVLNECYGMSLDEIIDEPENEKAAQNRNKITDKEYLDNYPKTQFLNLKSNKKFSNFMHQQMLNSNLYKKSKSTKGVIQLRKIIEKEILTQEKPSQDENETEGETEDDQAGRIYTCVYCKHTFKSHYCYQKHAKRHINPVEDNGSSSKDLVIVRKVVSTTKIDGKDGGCGNVRREVRLLDMNVQYYPCKTCGSKFPSYYFVHKHRKMCHSGEDNLDENSNHQSEDCDIPSHV</sequence>
<dbReference type="PROSITE" id="PS00028">
    <property type="entry name" value="ZINC_FINGER_C2H2_1"/>
    <property type="match status" value="2"/>
</dbReference>
<organism evidence="4">
    <name type="scientific">Menopon gallinae</name>
    <name type="common">poultry shaft louse</name>
    <dbReference type="NCBI Taxonomy" id="328185"/>
    <lineage>
        <taxon>Eukaryota</taxon>
        <taxon>Metazoa</taxon>
        <taxon>Ecdysozoa</taxon>
        <taxon>Arthropoda</taxon>
        <taxon>Hexapoda</taxon>
        <taxon>Insecta</taxon>
        <taxon>Pterygota</taxon>
        <taxon>Neoptera</taxon>
        <taxon>Paraneoptera</taxon>
        <taxon>Psocodea</taxon>
        <taxon>Troctomorpha</taxon>
        <taxon>Phthiraptera</taxon>
        <taxon>Amblycera</taxon>
        <taxon>Menoponidae</taxon>
        <taxon>Menopon</taxon>
    </lineage>
</organism>